<feature type="domain" description="CHAT" evidence="1">
    <location>
        <begin position="71"/>
        <end position="352"/>
    </location>
</feature>
<dbReference type="RefSeq" id="WP_081905328.1">
    <property type="nucleotide sequence ID" value="NZ_HG322949.1"/>
</dbReference>
<dbReference type="KEGG" id="jag:GJA_2180"/>
<dbReference type="Pfam" id="PF12770">
    <property type="entry name" value="CHAT"/>
    <property type="match status" value="1"/>
</dbReference>
<proteinExistence type="predicted"/>
<dbReference type="PATRIC" id="fig|1349767.4.peg.3938"/>
<keyword evidence="3" id="KW-1185">Reference proteome</keyword>
<organism evidence="2 3">
    <name type="scientific">Janthinobacterium agaricidamnosum NBRC 102515 = DSM 9628</name>
    <dbReference type="NCBI Taxonomy" id="1349767"/>
    <lineage>
        <taxon>Bacteria</taxon>
        <taxon>Pseudomonadati</taxon>
        <taxon>Pseudomonadota</taxon>
        <taxon>Betaproteobacteria</taxon>
        <taxon>Burkholderiales</taxon>
        <taxon>Oxalobacteraceae</taxon>
        <taxon>Janthinobacterium</taxon>
    </lineage>
</organism>
<dbReference type="STRING" id="1349767.GJA_2180"/>
<evidence type="ECO:0000313" key="3">
    <source>
        <dbReference type="Proteomes" id="UP000027604"/>
    </source>
</evidence>
<dbReference type="eggNOG" id="COG4995">
    <property type="taxonomic scope" value="Bacteria"/>
</dbReference>
<evidence type="ECO:0000259" key="1">
    <source>
        <dbReference type="Pfam" id="PF12770"/>
    </source>
</evidence>
<reference evidence="2 3" key="1">
    <citation type="journal article" date="2015" name="Genome Announc.">
        <title>Genome Sequence of Mushroom Soft-Rot Pathogen Janthinobacterium agaricidamnosum.</title>
        <authorList>
            <person name="Graupner K."/>
            <person name="Lackner G."/>
            <person name="Hertweck C."/>
        </authorList>
    </citation>
    <scope>NUCLEOTIDE SEQUENCE [LARGE SCALE GENOMIC DNA]</scope>
    <source>
        <strain evidence="3">NBRC 102515 / DSM 9628</strain>
    </source>
</reference>
<dbReference type="HOGENOM" id="CLU_523526_0_0_4"/>
<gene>
    <name evidence="2" type="ORF">GJA_2180</name>
</gene>
<accession>W0V5C1</accession>
<dbReference type="Proteomes" id="UP000027604">
    <property type="component" value="Chromosome I"/>
</dbReference>
<sequence length="520" mass="58261">MTMGNAAGPTANGQACELELTLRWLQPGLYTAALRFTRPQDDADVRMIDTSPVKIDLQVLAQYKGDAVQYGQALSSMLFGNAEIRNGYDSAHNIAQERQLVLRLRLFISNNAPELHNIWWETLADPVDQSLLLMRDDVVFSRYLGSNDWRPLTPVRAHRLKVLVVICNPQDIGDYQHGNQSFTPADVPNESKLAATTFADFDYDLLAERGQATFSNIITKLRHGYDIFYLICHGALIDEKPRLYLENDAGDTDVVRGSELAVRLREMQHRPRLVVLASCQSAGDGSDLQEGRALTALGPRLLEAGVPAVIGMQGNISMASVAIFMPHLFQQLRLHGQIDSAMAVARGQIRQRADWWMPVLFMRLKGGALWYGNSASNGGSFHWDALLTDISGDHTVLVLGPGLAEGIIGSSRDIAARWADHYGFPMAPQQRDDLPQVAQYLAYSRNRNFPLEQLRKHLKKKSAANTAMNYRWTCATQKARIIRWPNWSAWSASRCAKPMRHRVRRKTFTASWRACPLPPT</sequence>
<dbReference type="EMBL" id="HG322949">
    <property type="protein sequence ID" value="CDG82815.1"/>
    <property type="molecule type" value="Genomic_DNA"/>
</dbReference>
<dbReference type="AlphaFoldDB" id="W0V5C1"/>
<dbReference type="InterPro" id="IPR024983">
    <property type="entry name" value="CHAT_dom"/>
</dbReference>
<protein>
    <recommendedName>
        <fullName evidence="1">CHAT domain-containing protein</fullName>
    </recommendedName>
</protein>
<name>W0V5C1_9BURK</name>
<evidence type="ECO:0000313" key="2">
    <source>
        <dbReference type="EMBL" id="CDG82815.1"/>
    </source>
</evidence>